<sequence>MMRGWFLGAAIWLAAGGGVAAQSAAEAQRQAAEARRAAEAAEERRAEAEAEAERLATERVAGAARAQDAERALLDATERAEALATAEAAARAEVAELSARIAPLLPVLMRVAREPAPLLLAAPVPPEEVTLGLAAMRGMVREAQLLAARLRDAATRAREEAEALDAARARLAATEAAAREAAAALDAQFADAQRNLTVQTRAERRAVEQAEAAIARATSLAEALARVEAAQARAEAARARAEARAAAAAARRARPAPAPSAPPADPTPPGSIAPVAGRLVRGFGSPGEGGPARGLTFSAAPGARVVTPCAGSIAFAAPFRSYGQLVIVECGAGQHLVLGGMARLDVRAGQRLRAGEPVGVLAPSGSPTLYVELRRRGEAVDPRPLLRI</sequence>
<evidence type="ECO:0000256" key="3">
    <source>
        <dbReference type="ARBA" id="ARBA00022723"/>
    </source>
</evidence>
<evidence type="ECO:0000256" key="9">
    <source>
        <dbReference type="SAM" id="SignalP"/>
    </source>
</evidence>
<organism evidence="11 12">
    <name type="scientific">Roseococcus suduntuyensis</name>
    <dbReference type="NCBI Taxonomy" id="455361"/>
    <lineage>
        <taxon>Bacteria</taxon>
        <taxon>Pseudomonadati</taxon>
        <taxon>Pseudomonadota</taxon>
        <taxon>Alphaproteobacteria</taxon>
        <taxon>Acetobacterales</taxon>
        <taxon>Roseomonadaceae</taxon>
        <taxon>Roseococcus</taxon>
    </lineage>
</organism>
<name>A0A840A3Z6_9PROT</name>
<evidence type="ECO:0000256" key="4">
    <source>
        <dbReference type="ARBA" id="ARBA00022801"/>
    </source>
</evidence>
<feature type="domain" description="M23ase beta-sheet core" evidence="10">
    <location>
        <begin position="292"/>
        <end position="382"/>
    </location>
</feature>
<evidence type="ECO:0000313" key="12">
    <source>
        <dbReference type="Proteomes" id="UP000553193"/>
    </source>
</evidence>
<accession>A0A840A3Z6</accession>
<evidence type="ECO:0000259" key="10">
    <source>
        <dbReference type="Pfam" id="PF01551"/>
    </source>
</evidence>
<gene>
    <name evidence="11" type="ORF">GGQ83_000064</name>
</gene>
<dbReference type="PANTHER" id="PTHR21666:SF288">
    <property type="entry name" value="CELL DIVISION PROTEIN YTFB"/>
    <property type="match status" value="1"/>
</dbReference>
<evidence type="ECO:0000256" key="2">
    <source>
        <dbReference type="ARBA" id="ARBA00022670"/>
    </source>
</evidence>
<dbReference type="GO" id="GO:0004222">
    <property type="term" value="F:metalloendopeptidase activity"/>
    <property type="evidence" value="ECO:0007669"/>
    <property type="project" value="TreeGrafter"/>
</dbReference>
<feature type="signal peptide" evidence="9">
    <location>
        <begin position="1"/>
        <end position="20"/>
    </location>
</feature>
<dbReference type="PANTHER" id="PTHR21666">
    <property type="entry name" value="PEPTIDASE-RELATED"/>
    <property type="match status" value="1"/>
</dbReference>
<keyword evidence="3" id="KW-0479">Metal-binding</keyword>
<keyword evidence="7" id="KW-0175">Coiled coil</keyword>
<dbReference type="InterPro" id="IPR050570">
    <property type="entry name" value="Cell_wall_metabolism_enzyme"/>
</dbReference>
<dbReference type="AlphaFoldDB" id="A0A840A3Z6"/>
<feature type="coiled-coil region" evidence="7">
    <location>
        <begin position="24"/>
        <end position="86"/>
    </location>
</feature>
<dbReference type="InterPro" id="IPR016047">
    <property type="entry name" value="M23ase_b-sheet_dom"/>
</dbReference>
<evidence type="ECO:0000256" key="8">
    <source>
        <dbReference type="SAM" id="MobiDB-lite"/>
    </source>
</evidence>
<dbReference type="GO" id="GO:0006508">
    <property type="term" value="P:proteolysis"/>
    <property type="evidence" value="ECO:0007669"/>
    <property type="project" value="UniProtKB-KW"/>
</dbReference>
<feature type="compositionally biased region" description="Pro residues" evidence="8">
    <location>
        <begin position="256"/>
        <end position="271"/>
    </location>
</feature>
<dbReference type="Gene3D" id="2.70.70.10">
    <property type="entry name" value="Glucose Permease (Domain IIA)"/>
    <property type="match status" value="1"/>
</dbReference>
<keyword evidence="6" id="KW-0482">Metalloprotease</keyword>
<dbReference type="EMBL" id="JACIDJ010000001">
    <property type="protein sequence ID" value="MBB3896638.1"/>
    <property type="molecule type" value="Genomic_DNA"/>
</dbReference>
<dbReference type="CDD" id="cd12797">
    <property type="entry name" value="M23_peptidase"/>
    <property type="match status" value="1"/>
</dbReference>
<proteinExistence type="predicted"/>
<protein>
    <submittedName>
        <fullName evidence="11">Septal ring factor EnvC (AmiA/AmiB activator)</fullName>
    </submittedName>
</protein>
<evidence type="ECO:0000256" key="1">
    <source>
        <dbReference type="ARBA" id="ARBA00001947"/>
    </source>
</evidence>
<dbReference type="GO" id="GO:0046872">
    <property type="term" value="F:metal ion binding"/>
    <property type="evidence" value="ECO:0007669"/>
    <property type="project" value="UniProtKB-KW"/>
</dbReference>
<feature type="region of interest" description="Disordered" evidence="8">
    <location>
        <begin position="245"/>
        <end position="287"/>
    </location>
</feature>
<keyword evidence="5" id="KW-0862">Zinc</keyword>
<evidence type="ECO:0000256" key="6">
    <source>
        <dbReference type="ARBA" id="ARBA00023049"/>
    </source>
</evidence>
<dbReference type="SUPFAM" id="SSF51261">
    <property type="entry name" value="Duplicated hybrid motif"/>
    <property type="match status" value="1"/>
</dbReference>
<comment type="cofactor">
    <cofactor evidence="1">
        <name>Zn(2+)</name>
        <dbReference type="ChEBI" id="CHEBI:29105"/>
    </cofactor>
</comment>
<comment type="caution">
    <text evidence="11">The sequence shown here is derived from an EMBL/GenBank/DDBJ whole genome shotgun (WGS) entry which is preliminary data.</text>
</comment>
<feature type="chain" id="PRO_5033025389" evidence="9">
    <location>
        <begin position="21"/>
        <end position="388"/>
    </location>
</feature>
<dbReference type="InterPro" id="IPR011055">
    <property type="entry name" value="Dup_hybrid_motif"/>
</dbReference>
<keyword evidence="2" id="KW-0645">Protease</keyword>
<dbReference type="Proteomes" id="UP000553193">
    <property type="component" value="Unassembled WGS sequence"/>
</dbReference>
<evidence type="ECO:0000256" key="5">
    <source>
        <dbReference type="ARBA" id="ARBA00022833"/>
    </source>
</evidence>
<evidence type="ECO:0000313" key="11">
    <source>
        <dbReference type="EMBL" id="MBB3896638.1"/>
    </source>
</evidence>
<dbReference type="Pfam" id="PF01551">
    <property type="entry name" value="Peptidase_M23"/>
    <property type="match status" value="1"/>
</dbReference>
<keyword evidence="9" id="KW-0732">Signal</keyword>
<keyword evidence="12" id="KW-1185">Reference proteome</keyword>
<evidence type="ECO:0000256" key="7">
    <source>
        <dbReference type="SAM" id="Coils"/>
    </source>
</evidence>
<keyword evidence="4" id="KW-0378">Hydrolase</keyword>
<reference evidence="11 12" key="1">
    <citation type="submission" date="2020-08" db="EMBL/GenBank/DDBJ databases">
        <title>Genomic Encyclopedia of Type Strains, Phase IV (KMG-IV): sequencing the most valuable type-strain genomes for metagenomic binning, comparative biology and taxonomic classification.</title>
        <authorList>
            <person name="Goeker M."/>
        </authorList>
    </citation>
    <scope>NUCLEOTIDE SEQUENCE [LARGE SCALE GENOMIC DNA]</scope>
    <source>
        <strain evidence="11 12">DSM 19979</strain>
    </source>
</reference>